<evidence type="ECO:0000313" key="1">
    <source>
        <dbReference type="EMBL" id="EPR12305.1"/>
    </source>
</evidence>
<gene>
    <name evidence="1" type="ORF">L323_08465</name>
</gene>
<dbReference type="EMBL" id="ATAY01000028">
    <property type="protein sequence ID" value="EPR12305.1"/>
    <property type="molecule type" value="Genomic_DNA"/>
</dbReference>
<organism evidence="1 2">
    <name type="scientific">Ruminiclostridium papyrosolvens C7</name>
    <dbReference type="NCBI Taxonomy" id="1330534"/>
    <lineage>
        <taxon>Bacteria</taxon>
        <taxon>Bacillati</taxon>
        <taxon>Bacillota</taxon>
        <taxon>Clostridia</taxon>
        <taxon>Eubacteriales</taxon>
        <taxon>Oscillospiraceae</taxon>
        <taxon>Ruminiclostridium</taxon>
    </lineage>
</organism>
<dbReference type="CDD" id="cd14814">
    <property type="entry name" value="Peptidase_M15"/>
    <property type="match status" value="1"/>
</dbReference>
<accession>U4R253</accession>
<sequence length="232" mass="26230">MPCVKFKYQDESCVYPKLINAVNIMCIAKGRNCLCTSGYRSVEKQRTIAKEVLAGNPGSHQREDGSVYSKNGECLAAAYGKSNHCYCIAMDICDSWFKLLENEELKKYGLVKPMSYEPWHVQLLEHTGLSLSQKEAIRDSVFKGVKKDMTVKEFQAVTGLAVDGIAGPKTKGKAQELVKVCQKILGNNFESAEETVRITQKNPEIWLEKLKTEQYFPDFVMNIVERMKGERL</sequence>
<dbReference type="OrthoDB" id="1738320at2"/>
<reference evidence="1 2" key="1">
    <citation type="journal article" date="2013" name="Genome Announc.">
        <title>Draft Genome Sequence of the Cellulolytic Bacterium Clostridium papyrosolvens C7 (ATCC 700395).</title>
        <authorList>
            <person name="Zepeda V."/>
            <person name="Dassa B."/>
            <person name="Borovok I."/>
            <person name="Lamed R."/>
            <person name="Bayer E.A."/>
            <person name="Cate J.H."/>
        </authorList>
    </citation>
    <scope>NUCLEOTIDE SEQUENCE [LARGE SCALE GENOMIC DNA]</scope>
    <source>
        <strain evidence="1 2">C7</strain>
    </source>
</reference>
<dbReference type="RefSeq" id="WP_020815239.1">
    <property type="nucleotide sequence ID" value="NZ_ATAY01000028.1"/>
</dbReference>
<dbReference type="AlphaFoldDB" id="U4R253"/>
<dbReference type="SUPFAM" id="SSF55166">
    <property type="entry name" value="Hedgehog/DD-peptidase"/>
    <property type="match status" value="1"/>
</dbReference>
<name>U4R253_9FIRM</name>
<comment type="caution">
    <text evidence="1">The sequence shown here is derived from an EMBL/GenBank/DDBJ whole genome shotgun (WGS) entry which is preliminary data.</text>
</comment>
<dbReference type="Gene3D" id="3.30.1380.10">
    <property type="match status" value="1"/>
</dbReference>
<dbReference type="STRING" id="1330534.L323_08465"/>
<dbReference type="InterPro" id="IPR009045">
    <property type="entry name" value="Zn_M74/Hedgehog-like"/>
</dbReference>
<dbReference type="Proteomes" id="UP000016860">
    <property type="component" value="Unassembled WGS sequence"/>
</dbReference>
<protein>
    <submittedName>
        <fullName evidence="1">Peptidase M15</fullName>
    </submittedName>
</protein>
<proteinExistence type="predicted"/>
<evidence type="ECO:0000313" key="2">
    <source>
        <dbReference type="Proteomes" id="UP000016860"/>
    </source>
</evidence>
<dbReference type="PATRIC" id="fig|1330534.3.peg.1685"/>